<protein>
    <submittedName>
        <fullName evidence="5">Sugar ABC transporter substrate-binding protein</fullName>
    </submittedName>
</protein>
<feature type="signal peptide" evidence="3">
    <location>
        <begin position="1"/>
        <end position="30"/>
    </location>
</feature>
<dbReference type="PANTHER" id="PTHR30036:SF7">
    <property type="entry name" value="ABC TRANSPORTER PERIPLASMIC-BINDING PROTEIN YPHF"/>
    <property type="match status" value="1"/>
</dbReference>
<keyword evidence="6" id="KW-1185">Reference proteome</keyword>
<sequence>MLTNRVVRCYRRTAVLAVAGLLALAMPACGAGKAGGDTTSGEATGPSSAAIDDAKAIIEQYSAPVTKFPKVAPVADTTGLAGKSVWYVPISMAPPAFQVYADSLTKALSHLDVHVHVCDGKFVPTAIAACLEQAGSSGADAVVTGYVDYVLASHAVDALVDKGVKVLLGGAALPSGRHNTETLAFHDTIDQQLLGQELTASALIADSGGKANILYIGTSDTRTIQATGDHAVKYLGEKCPDCKVTRINYNSASLDKLPSQVSAALIKEPNTNYIFAVLDTAIPPAIAGARAAGFEKKVKIGGMGGDLAVLQGIAGGGPEFATAGSFLSYTSWLFADDVVRMLAGQAPADKGLPVPYRLFTKADVAGLALTPKGYASMEWYGSDAYKEQFLTAWGAK</sequence>
<evidence type="ECO:0000313" key="6">
    <source>
        <dbReference type="Proteomes" id="UP000442707"/>
    </source>
</evidence>
<dbReference type="InterPro" id="IPR025997">
    <property type="entry name" value="SBP_2_dom"/>
</dbReference>
<proteinExistence type="inferred from homology"/>
<dbReference type="InterPro" id="IPR050555">
    <property type="entry name" value="Bact_Solute-Bind_Prot2"/>
</dbReference>
<reference evidence="5 6" key="1">
    <citation type="submission" date="2019-09" db="EMBL/GenBank/DDBJ databases">
        <title>Screening of Novel Bioactive Compounds from Soil-Associated.</title>
        <authorList>
            <person name="Zhao S."/>
        </authorList>
    </citation>
    <scope>NUCLEOTIDE SEQUENCE [LARGE SCALE GENOMIC DNA]</scope>
    <source>
        <strain evidence="5 6">HIT-DPA4</strain>
    </source>
</reference>
<comment type="caution">
    <text evidence="5">The sequence shown here is derived from an EMBL/GenBank/DDBJ whole genome shotgun (WGS) entry which is preliminary data.</text>
</comment>
<evidence type="ECO:0000256" key="2">
    <source>
        <dbReference type="ARBA" id="ARBA00007639"/>
    </source>
</evidence>
<feature type="domain" description="Periplasmic binding protein" evidence="4">
    <location>
        <begin position="102"/>
        <end position="323"/>
    </location>
</feature>
<accession>A0A6H9UNU4</accession>
<keyword evidence="3" id="KW-0732">Signal</keyword>
<organism evidence="5 6">
    <name type="scientific">Streptomyces luteolifulvus</name>
    <dbReference type="NCBI Taxonomy" id="2615112"/>
    <lineage>
        <taxon>Bacteria</taxon>
        <taxon>Bacillati</taxon>
        <taxon>Actinomycetota</taxon>
        <taxon>Actinomycetes</taxon>
        <taxon>Kitasatosporales</taxon>
        <taxon>Streptomycetaceae</taxon>
        <taxon>Streptomyces</taxon>
    </lineage>
</organism>
<dbReference type="AlphaFoldDB" id="A0A6H9UNU4"/>
<dbReference type="GO" id="GO:0030246">
    <property type="term" value="F:carbohydrate binding"/>
    <property type="evidence" value="ECO:0007669"/>
    <property type="project" value="TreeGrafter"/>
</dbReference>
<evidence type="ECO:0000313" key="5">
    <source>
        <dbReference type="EMBL" id="KAB1139348.1"/>
    </source>
</evidence>
<feature type="chain" id="PRO_5026063963" evidence="3">
    <location>
        <begin position="31"/>
        <end position="396"/>
    </location>
</feature>
<dbReference type="SUPFAM" id="SSF53822">
    <property type="entry name" value="Periplasmic binding protein-like I"/>
    <property type="match status" value="1"/>
</dbReference>
<evidence type="ECO:0000256" key="3">
    <source>
        <dbReference type="SAM" id="SignalP"/>
    </source>
</evidence>
<comment type="subcellular location">
    <subcellularLocation>
        <location evidence="1">Cell envelope</location>
    </subcellularLocation>
</comment>
<dbReference type="RefSeq" id="WP_150958689.1">
    <property type="nucleotide sequence ID" value="NZ_VZRB01000065.1"/>
</dbReference>
<evidence type="ECO:0000256" key="1">
    <source>
        <dbReference type="ARBA" id="ARBA00004196"/>
    </source>
</evidence>
<evidence type="ECO:0000259" key="4">
    <source>
        <dbReference type="Pfam" id="PF13407"/>
    </source>
</evidence>
<gene>
    <name evidence="5" type="ORF">F7R91_40405</name>
</gene>
<dbReference type="GO" id="GO:0030288">
    <property type="term" value="C:outer membrane-bounded periplasmic space"/>
    <property type="evidence" value="ECO:0007669"/>
    <property type="project" value="TreeGrafter"/>
</dbReference>
<name>A0A6H9UNU4_9ACTN</name>
<dbReference type="Proteomes" id="UP000442707">
    <property type="component" value="Unassembled WGS sequence"/>
</dbReference>
<dbReference type="InterPro" id="IPR028082">
    <property type="entry name" value="Peripla_BP_I"/>
</dbReference>
<comment type="similarity">
    <text evidence="2">Belongs to the bacterial solute-binding protein 2 family.</text>
</comment>
<dbReference type="EMBL" id="VZRB01000065">
    <property type="protein sequence ID" value="KAB1139348.1"/>
    <property type="molecule type" value="Genomic_DNA"/>
</dbReference>
<dbReference type="PANTHER" id="PTHR30036">
    <property type="entry name" value="D-XYLOSE-BINDING PERIPLASMIC PROTEIN"/>
    <property type="match status" value="1"/>
</dbReference>
<dbReference type="Gene3D" id="3.40.50.2300">
    <property type="match status" value="2"/>
</dbReference>
<dbReference type="Pfam" id="PF13407">
    <property type="entry name" value="Peripla_BP_4"/>
    <property type="match status" value="1"/>
</dbReference>